<reference evidence="1 4" key="1">
    <citation type="submission" date="2015-09" db="EMBL/GenBank/DDBJ databases">
        <authorList>
            <consortium name="Pathogen Informatics"/>
        </authorList>
    </citation>
    <scope>NUCLEOTIDE SEQUENCE [LARGE SCALE GENOMIC DNA]</scope>
    <source>
        <strain evidence="1 4">2789STDY5834875</strain>
    </source>
</reference>
<dbReference type="Proteomes" id="UP000095621">
    <property type="component" value="Unassembled WGS sequence"/>
</dbReference>
<dbReference type="Proteomes" id="UP000285844">
    <property type="component" value="Unassembled WGS sequence"/>
</dbReference>
<sequence>MDDYRQQQMDVLKEAVPYSEKLIGAIEKVSDELAGVPFPETHDAVNVIIEGLNWLFEVYNGTKDIIEAGAVDEAEANSGVKELSEAVKADDDVAVSKALVRLSTFVKQLHDAGSRLINE</sequence>
<dbReference type="EMBL" id="QSHM01000002">
    <property type="protein sequence ID" value="RHC14811.1"/>
    <property type="molecule type" value="Genomic_DNA"/>
</dbReference>
<evidence type="ECO:0000313" key="2">
    <source>
        <dbReference type="EMBL" id="RHC14811.1"/>
    </source>
</evidence>
<evidence type="ECO:0000313" key="5">
    <source>
        <dbReference type="Proteomes" id="UP000285201"/>
    </source>
</evidence>
<gene>
    <name evidence="3" type="ORF">DW007_07550</name>
    <name evidence="2" type="ORF">DW858_03050</name>
    <name evidence="1" type="ORF">ERS852490_02291</name>
</gene>
<evidence type="ECO:0000313" key="4">
    <source>
        <dbReference type="Proteomes" id="UP000095621"/>
    </source>
</evidence>
<dbReference type="EMBL" id="QROY01000005">
    <property type="protein sequence ID" value="RHL68660.1"/>
    <property type="molecule type" value="Genomic_DNA"/>
</dbReference>
<evidence type="ECO:0008006" key="7">
    <source>
        <dbReference type="Google" id="ProtNLM"/>
    </source>
</evidence>
<name>A0A174YY53_9FIRM</name>
<evidence type="ECO:0000313" key="6">
    <source>
        <dbReference type="Proteomes" id="UP000285844"/>
    </source>
</evidence>
<dbReference type="Proteomes" id="UP000285201">
    <property type="component" value="Unassembled WGS sequence"/>
</dbReference>
<reference evidence="5 6" key="2">
    <citation type="submission" date="2018-08" db="EMBL/GenBank/DDBJ databases">
        <title>A genome reference for cultivated species of the human gut microbiota.</title>
        <authorList>
            <person name="Zou Y."/>
            <person name="Xue W."/>
            <person name="Luo G."/>
        </authorList>
    </citation>
    <scope>NUCLEOTIDE SEQUENCE [LARGE SCALE GENOMIC DNA]</scope>
    <source>
        <strain evidence="3 5">AF36-7BH</strain>
        <strain evidence="2 6">AM37-3BH</strain>
    </source>
</reference>
<dbReference type="RefSeq" id="WP_055216127.1">
    <property type="nucleotide sequence ID" value="NZ_CZBU01000005.1"/>
</dbReference>
<dbReference type="EMBL" id="CZBU01000005">
    <property type="protein sequence ID" value="CUQ78642.1"/>
    <property type="molecule type" value="Genomic_DNA"/>
</dbReference>
<evidence type="ECO:0000313" key="1">
    <source>
        <dbReference type="EMBL" id="CUQ78642.1"/>
    </source>
</evidence>
<dbReference type="AlphaFoldDB" id="A0A174YY53"/>
<evidence type="ECO:0000313" key="3">
    <source>
        <dbReference type="EMBL" id="RHL68660.1"/>
    </source>
</evidence>
<protein>
    <recommendedName>
        <fullName evidence="7">Molecular chaperone</fullName>
    </recommendedName>
</protein>
<organism evidence="1 4">
    <name type="scientific">Lachnospira eligens</name>
    <dbReference type="NCBI Taxonomy" id="39485"/>
    <lineage>
        <taxon>Bacteria</taxon>
        <taxon>Bacillati</taxon>
        <taxon>Bacillota</taxon>
        <taxon>Clostridia</taxon>
        <taxon>Lachnospirales</taxon>
        <taxon>Lachnospiraceae</taxon>
        <taxon>Lachnospira</taxon>
    </lineage>
</organism>
<proteinExistence type="predicted"/>
<dbReference type="OrthoDB" id="2059610at2"/>
<accession>A0A174YY53</accession>